<feature type="compositionally biased region" description="Basic residues" evidence="1">
    <location>
        <begin position="109"/>
        <end position="127"/>
    </location>
</feature>
<dbReference type="Proteomes" id="UP001219525">
    <property type="component" value="Unassembled WGS sequence"/>
</dbReference>
<reference evidence="2" key="1">
    <citation type="submission" date="2023-03" db="EMBL/GenBank/DDBJ databases">
        <title>Massive genome expansion in bonnet fungi (Mycena s.s.) driven by repeated elements and novel gene families across ecological guilds.</title>
        <authorList>
            <consortium name="Lawrence Berkeley National Laboratory"/>
            <person name="Harder C.B."/>
            <person name="Miyauchi S."/>
            <person name="Viragh M."/>
            <person name="Kuo A."/>
            <person name="Thoen E."/>
            <person name="Andreopoulos B."/>
            <person name="Lu D."/>
            <person name="Skrede I."/>
            <person name="Drula E."/>
            <person name="Henrissat B."/>
            <person name="Morin E."/>
            <person name="Kohler A."/>
            <person name="Barry K."/>
            <person name="LaButti K."/>
            <person name="Morin E."/>
            <person name="Salamov A."/>
            <person name="Lipzen A."/>
            <person name="Mereny Z."/>
            <person name="Hegedus B."/>
            <person name="Baldrian P."/>
            <person name="Stursova M."/>
            <person name="Weitz H."/>
            <person name="Taylor A."/>
            <person name="Grigoriev I.V."/>
            <person name="Nagy L.G."/>
            <person name="Martin F."/>
            <person name="Kauserud H."/>
        </authorList>
    </citation>
    <scope>NUCLEOTIDE SEQUENCE</scope>
    <source>
        <strain evidence="2">9144</strain>
    </source>
</reference>
<organism evidence="2 3">
    <name type="scientific">Mycena pura</name>
    <dbReference type="NCBI Taxonomy" id="153505"/>
    <lineage>
        <taxon>Eukaryota</taxon>
        <taxon>Fungi</taxon>
        <taxon>Dikarya</taxon>
        <taxon>Basidiomycota</taxon>
        <taxon>Agaricomycotina</taxon>
        <taxon>Agaricomycetes</taxon>
        <taxon>Agaricomycetidae</taxon>
        <taxon>Agaricales</taxon>
        <taxon>Marasmiineae</taxon>
        <taxon>Mycenaceae</taxon>
        <taxon>Mycena</taxon>
    </lineage>
</organism>
<comment type="caution">
    <text evidence="2">The sequence shown here is derived from an EMBL/GenBank/DDBJ whole genome shotgun (WGS) entry which is preliminary data.</text>
</comment>
<dbReference type="AlphaFoldDB" id="A0AAD6V2L6"/>
<accession>A0AAD6V2L6</accession>
<evidence type="ECO:0000313" key="3">
    <source>
        <dbReference type="Proteomes" id="UP001219525"/>
    </source>
</evidence>
<feature type="region of interest" description="Disordered" evidence="1">
    <location>
        <begin position="35"/>
        <end position="54"/>
    </location>
</feature>
<protein>
    <submittedName>
        <fullName evidence="2">Uncharacterized protein</fullName>
    </submittedName>
</protein>
<evidence type="ECO:0000256" key="1">
    <source>
        <dbReference type="SAM" id="MobiDB-lite"/>
    </source>
</evidence>
<keyword evidence="3" id="KW-1185">Reference proteome</keyword>
<proteinExistence type="predicted"/>
<gene>
    <name evidence="2" type="ORF">GGX14DRAFT_674269</name>
</gene>
<feature type="region of interest" description="Disordered" evidence="1">
    <location>
        <begin position="74"/>
        <end position="127"/>
    </location>
</feature>
<name>A0AAD6V2L6_9AGAR</name>
<sequence>MQQLRRYDELRLKYLHTRSGSWAFRTPTKIGLHAASNGSDQVKQERREGTDCNGSDTAINGLCHRLSPIPALAAHSHQPRPCTPLVPTRTAPLPVARRLPLSAPPATRHATRHPRHPPPVSRHTHARRLSHCTAAPPLSTWRSWHSWNFGLEAGSAWRADWPRTGAAGSGALWIGTRGGVDGNRLR</sequence>
<dbReference type="EMBL" id="JARJCW010000088">
    <property type="protein sequence ID" value="KAJ7195753.1"/>
    <property type="molecule type" value="Genomic_DNA"/>
</dbReference>
<evidence type="ECO:0000313" key="2">
    <source>
        <dbReference type="EMBL" id="KAJ7195753.1"/>
    </source>
</evidence>